<reference evidence="3 4" key="1">
    <citation type="submission" date="2020-01" db="EMBL/GenBank/DDBJ databases">
        <title>Natronorubrum sp. JWXQ-INN 674 isolated from Inner Mongolia Autonomous Region of China.</title>
        <authorList>
            <person name="Xue Q."/>
        </authorList>
    </citation>
    <scope>NUCLEOTIDE SEQUENCE [LARGE SCALE GENOMIC DNA]</scope>
    <source>
        <strain evidence="3 4">JWXQ-INN-674</strain>
    </source>
</reference>
<gene>
    <name evidence="3" type="ORF">GS429_16230</name>
</gene>
<dbReference type="InterPro" id="IPR003495">
    <property type="entry name" value="CobW/HypB/UreG_nucleotide-bd"/>
</dbReference>
<sequence>MPDNSIPVTVLSGILGAGETTVCNVLCESDDRDLPVLVNDTGEVNVGEIPEESREDERGVKRPVSRAELAREQQFDGIAVESTGIAEPLPVAQRLTLGFDSARTRKKPKQRRGQSQSQYPLTSTTTRRNSVLRTDASLR</sequence>
<dbReference type="EMBL" id="WUYX01000053">
    <property type="protein sequence ID" value="MXV63576.1"/>
    <property type="molecule type" value="Genomic_DNA"/>
</dbReference>
<dbReference type="PANTHER" id="PTHR43603:SF1">
    <property type="entry name" value="ZINC-REGULATED GTPASE METALLOPROTEIN ACTIVATOR 1"/>
    <property type="match status" value="1"/>
</dbReference>
<protein>
    <recommendedName>
        <fullName evidence="2">CobW/HypB/UreG nucleotide-binding domain-containing protein</fullName>
    </recommendedName>
</protein>
<feature type="compositionally biased region" description="Basic and acidic residues" evidence="1">
    <location>
        <begin position="51"/>
        <end position="60"/>
    </location>
</feature>
<feature type="compositionally biased region" description="Polar residues" evidence="1">
    <location>
        <begin position="113"/>
        <end position="132"/>
    </location>
</feature>
<name>A0A6B0VRJ2_9EURY</name>
<feature type="region of interest" description="Disordered" evidence="1">
    <location>
        <begin position="97"/>
        <end position="139"/>
    </location>
</feature>
<dbReference type="Proteomes" id="UP000434101">
    <property type="component" value="Unassembled WGS sequence"/>
</dbReference>
<proteinExistence type="predicted"/>
<dbReference type="PANTHER" id="PTHR43603">
    <property type="entry name" value="COBW DOMAIN-CONTAINING PROTEIN DDB_G0274527"/>
    <property type="match status" value="1"/>
</dbReference>
<accession>A0A6B0VRJ2</accession>
<dbReference type="Pfam" id="PF02492">
    <property type="entry name" value="cobW"/>
    <property type="match status" value="1"/>
</dbReference>
<dbReference type="SUPFAM" id="SSF52540">
    <property type="entry name" value="P-loop containing nucleoside triphosphate hydrolases"/>
    <property type="match status" value="1"/>
</dbReference>
<dbReference type="OrthoDB" id="359387at2157"/>
<evidence type="ECO:0000313" key="4">
    <source>
        <dbReference type="Proteomes" id="UP000434101"/>
    </source>
</evidence>
<organism evidence="3 4">
    <name type="scientific">Natronorubrum halalkaliphilum</name>
    <dbReference type="NCBI Taxonomy" id="2691917"/>
    <lineage>
        <taxon>Archaea</taxon>
        <taxon>Methanobacteriati</taxon>
        <taxon>Methanobacteriota</taxon>
        <taxon>Stenosarchaea group</taxon>
        <taxon>Halobacteria</taxon>
        <taxon>Halobacteriales</taxon>
        <taxon>Natrialbaceae</taxon>
        <taxon>Natronorubrum</taxon>
    </lineage>
</organism>
<feature type="region of interest" description="Disordered" evidence="1">
    <location>
        <begin position="45"/>
        <end position="65"/>
    </location>
</feature>
<dbReference type="AlphaFoldDB" id="A0A6B0VRJ2"/>
<feature type="domain" description="CobW/HypB/UreG nucleotide-binding" evidence="2">
    <location>
        <begin position="7"/>
        <end position="46"/>
    </location>
</feature>
<dbReference type="InterPro" id="IPR051927">
    <property type="entry name" value="Zn_Chap_cDPG_Synth"/>
</dbReference>
<evidence type="ECO:0000256" key="1">
    <source>
        <dbReference type="SAM" id="MobiDB-lite"/>
    </source>
</evidence>
<dbReference type="InterPro" id="IPR027417">
    <property type="entry name" value="P-loop_NTPase"/>
</dbReference>
<comment type="caution">
    <text evidence="3">The sequence shown here is derived from an EMBL/GenBank/DDBJ whole genome shotgun (WGS) entry which is preliminary data.</text>
</comment>
<evidence type="ECO:0000313" key="3">
    <source>
        <dbReference type="EMBL" id="MXV63576.1"/>
    </source>
</evidence>
<dbReference type="Gene3D" id="3.40.50.300">
    <property type="entry name" value="P-loop containing nucleotide triphosphate hydrolases"/>
    <property type="match status" value="1"/>
</dbReference>
<keyword evidence="4" id="KW-1185">Reference proteome</keyword>
<evidence type="ECO:0000259" key="2">
    <source>
        <dbReference type="Pfam" id="PF02492"/>
    </source>
</evidence>